<dbReference type="InterPro" id="IPR048328">
    <property type="entry name" value="Dyp_perox_C"/>
</dbReference>
<dbReference type="Pfam" id="PF21105">
    <property type="entry name" value="DyP_N"/>
    <property type="match status" value="1"/>
</dbReference>
<organism evidence="12 13">
    <name type="scientific">Tetrapyrgos nigripes</name>
    <dbReference type="NCBI Taxonomy" id="182062"/>
    <lineage>
        <taxon>Eukaryota</taxon>
        <taxon>Fungi</taxon>
        <taxon>Dikarya</taxon>
        <taxon>Basidiomycota</taxon>
        <taxon>Agaricomycotina</taxon>
        <taxon>Agaricomycetes</taxon>
        <taxon>Agaricomycetidae</taxon>
        <taxon>Agaricales</taxon>
        <taxon>Marasmiineae</taxon>
        <taxon>Marasmiaceae</taxon>
        <taxon>Tetrapyrgos</taxon>
    </lineage>
</organism>
<dbReference type="InterPro" id="IPR011008">
    <property type="entry name" value="Dimeric_a/b-barrel"/>
</dbReference>
<keyword evidence="3" id="KW-0349">Heme</keyword>
<dbReference type="GO" id="GO:0004601">
    <property type="term" value="F:peroxidase activity"/>
    <property type="evidence" value="ECO:0007669"/>
    <property type="project" value="UniProtKB-KW"/>
</dbReference>
<dbReference type="EMBL" id="JAACJM010000062">
    <property type="protein sequence ID" value="KAF5353667.1"/>
    <property type="molecule type" value="Genomic_DNA"/>
</dbReference>
<keyword evidence="5 9" id="KW-0732">Signal</keyword>
<feature type="chain" id="PRO_5034567446" evidence="9">
    <location>
        <begin position="20"/>
        <end position="512"/>
    </location>
</feature>
<evidence type="ECO:0000256" key="7">
    <source>
        <dbReference type="ARBA" id="ARBA00023004"/>
    </source>
</evidence>
<proteinExistence type="inferred from homology"/>
<keyword evidence="6" id="KW-0560">Oxidoreductase</keyword>
<evidence type="ECO:0000256" key="4">
    <source>
        <dbReference type="ARBA" id="ARBA00022723"/>
    </source>
</evidence>
<evidence type="ECO:0000259" key="10">
    <source>
        <dbReference type="Pfam" id="PF20628"/>
    </source>
</evidence>
<dbReference type="PROSITE" id="PS51404">
    <property type="entry name" value="DYP_PEROXIDASE"/>
    <property type="match status" value="1"/>
</dbReference>
<comment type="cofactor">
    <cofactor evidence="1">
        <name>heme b</name>
        <dbReference type="ChEBI" id="CHEBI:60344"/>
    </cofactor>
</comment>
<reference evidence="12 13" key="1">
    <citation type="journal article" date="2020" name="ISME J.">
        <title>Uncovering the hidden diversity of litter-decomposition mechanisms in mushroom-forming fungi.</title>
        <authorList>
            <person name="Floudas D."/>
            <person name="Bentzer J."/>
            <person name="Ahren D."/>
            <person name="Johansson T."/>
            <person name="Persson P."/>
            <person name="Tunlid A."/>
        </authorList>
    </citation>
    <scope>NUCLEOTIDE SEQUENCE [LARGE SCALE GENOMIC DNA]</scope>
    <source>
        <strain evidence="12 13">CBS 291.85</strain>
    </source>
</reference>
<dbReference type="InterPro" id="IPR049509">
    <property type="entry name" value="DyP_N"/>
</dbReference>
<dbReference type="PANTHER" id="PTHR30521:SF4">
    <property type="entry name" value="DEFERROCHELATASE"/>
    <property type="match status" value="1"/>
</dbReference>
<keyword evidence="4" id="KW-0479">Metal-binding</keyword>
<feature type="signal peptide" evidence="9">
    <location>
        <begin position="1"/>
        <end position="19"/>
    </location>
</feature>
<keyword evidence="13" id="KW-1185">Reference proteome</keyword>
<accession>A0A8H5FYQ6</accession>
<keyword evidence="7" id="KW-0408">Iron</keyword>
<evidence type="ECO:0000256" key="5">
    <source>
        <dbReference type="ARBA" id="ARBA00022729"/>
    </source>
</evidence>
<gene>
    <name evidence="12" type="ORF">D9758_008660</name>
</gene>
<evidence type="ECO:0000256" key="9">
    <source>
        <dbReference type="SAM" id="SignalP"/>
    </source>
</evidence>
<evidence type="ECO:0000313" key="12">
    <source>
        <dbReference type="EMBL" id="KAF5353667.1"/>
    </source>
</evidence>
<dbReference type="NCBIfam" id="TIGR01413">
    <property type="entry name" value="Dyp_perox_fam"/>
    <property type="match status" value="1"/>
</dbReference>
<sequence>MKISYIAIVIGLAVQSALAVPKLQPRRTSILINPDAQPDLPSPQNARFTGVTPAIGGLNLNDIQGDILIGMKKKKELFFFFSITDAATFKSKLSSDIKPFITSTNQLLSSSTQPITAVNIAFSQAGLTALGVSDNLDDDAFTNGQFANAAKLGDAGTTNWVSGFAGTKIHGVFLLASDTVDNVDNELANLQNILGCSISEIHRLAGAARPGDQEGHEHFGYMDGISQPAIEGFTQNVSDGLGTVAPGELLVGETGDSLQSSRPSWATGGSFLVFRQLQQMVPEFNKFVANNALSIPGLSQQENEDLFGARLFGRWKSGAPIDLAPLRDDVDLAKNSSRNNNFTFNHPEIPKFTLASNQTNCPFSAHIRKTRPRADLGSDNTTHHHIMRAGIPYGPEVTDAEAYAQQSSTDPALERGLAFVAYQSNIAQGFEFMQEQWVNNANFIFGKPTPPGVDPIIGRVPGSAADTPRNVSGTDPLNPSKQFSLDVEFVVSRGGEYFFSPPISALSSVFAA</sequence>
<protein>
    <submittedName>
        <fullName evidence="12">Uncharacterized protein</fullName>
    </submittedName>
</protein>
<dbReference type="InterPro" id="IPR006314">
    <property type="entry name" value="Dyp_peroxidase"/>
</dbReference>
<evidence type="ECO:0000313" key="13">
    <source>
        <dbReference type="Proteomes" id="UP000559256"/>
    </source>
</evidence>
<evidence type="ECO:0000256" key="3">
    <source>
        <dbReference type="ARBA" id="ARBA00022617"/>
    </source>
</evidence>
<dbReference type="GO" id="GO:0020037">
    <property type="term" value="F:heme binding"/>
    <property type="evidence" value="ECO:0007669"/>
    <property type="project" value="InterPro"/>
</dbReference>
<dbReference type="GO" id="GO:0046872">
    <property type="term" value="F:metal ion binding"/>
    <property type="evidence" value="ECO:0007669"/>
    <property type="project" value="UniProtKB-KW"/>
</dbReference>
<keyword evidence="2" id="KW-0575">Peroxidase</keyword>
<dbReference type="Pfam" id="PF20628">
    <property type="entry name" value="Dyp_perox_C"/>
    <property type="match status" value="1"/>
</dbReference>
<evidence type="ECO:0000259" key="11">
    <source>
        <dbReference type="Pfam" id="PF21105"/>
    </source>
</evidence>
<feature type="domain" description="Dyp-type peroxidase C-terminal" evidence="10">
    <location>
        <begin position="261"/>
        <end position="439"/>
    </location>
</feature>
<dbReference type="AlphaFoldDB" id="A0A8H5FYQ6"/>
<dbReference type="OrthoDB" id="3207336at2759"/>
<dbReference type="Proteomes" id="UP000559256">
    <property type="component" value="Unassembled WGS sequence"/>
</dbReference>
<feature type="domain" description="DyP dimeric alpha+beta barrel" evidence="11">
    <location>
        <begin position="62"/>
        <end position="210"/>
    </location>
</feature>
<name>A0A8H5FYQ6_9AGAR</name>
<comment type="caution">
    <text evidence="12">The sequence shown here is derived from an EMBL/GenBank/DDBJ whole genome shotgun (WGS) entry which is preliminary data.</text>
</comment>
<dbReference type="GO" id="GO:0005829">
    <property type="term" value="C:cytosol"/>
    <property type="evidence" value="ECO:0007669"/>
    <property type="project" value="TreeGrafter"/>
</dbReference>
<comment type="similarity">
    <text evidence="8">Belongs to the DyP-type peroxidase family.</text>
</comment>
<dbReference type="PANTHER" id="PTHR30521">
    <property type="entry name" value="DEFERROCHELATASE/PEROXIDASE"/>
    <property type="match status" value="1"/>
</dbReference>
<evidence type="ECO:0000256" key="8">
    <source>
        <dbReference type="ARBA" id="ARBA00025737"/>
    </source>
</evidence>
<evidence type="ECO:0000256" key="1">
    <source>
        <dbReference type="ARBA" id="ARBA00001970"/>
    </source>
</evidence>
<evidence type="ECO:0000256" key="6">
    <source>
        <dbReference type="ARBA" id="ARBA00023002"/>
    </source>
</evidence>
<evidence type="ECO:0000256" key="2">
    <source>
        <dbReference type="ARBA" id="ARBA00022559"/>
    </source>
</evidence>
<dbReference type="SUPFAM" id="SSF54909">
    <property type="entry name" value="Dimeric alpha+beta barrel"/>
    <property type="match status" value="1"/>
</dbReference>